<gene>
    <name evidence="1" type="ORF">NP493_919g01065</name>
</gene>
<dbReference type="AlphaFoldDB" id="A0AAD9KKP0"/>
<name>A0AAD9KKP0_RIDPI</name>
<dbReference type="Proteomes" id="UP001209878">
    <property type="component" value="Unassembled WGS sequence"/>
</dbReference>
<comment type="caution">
    <text evidence="1">The sequence shown here is derived from an EMBL/GenBank/DDBJ whole genome shotgun (WGS) entry which is preliminary data.</text>
</comment>
<protein>
    <submittedName>
        <fullName evidence="1">Uncharacterized protein</fullName>
    </submittedName>
</protein>
<accession>A0AAD9KKP0</accession>
<proteinExistence type="predicted"/>
<reference evidence="1" key="1">
    <citation type="journal article" date="2023" name="Mol. Biol. Evol.">
        <title>Third-Generation Sequencing Reveals the Adaptive Role of the Epigenome in Three Deep-Sea Polychaetes.</title>
        <authorList>
            <person name="Perez M."/>
            <person name="Aroh O."/>
            <person name="Sun Y."/>
            <person name="Lan Y."/>
            <person name="Juniper S.K."/>
            <person name="Young C.R."/>
            <person name="Angers B."/>
            <person name="Qian P.Y."/>
        </authorList>
    </citation>
    <scope>NUCLEOTIDE SEQUENCE</scope>
    <source>
        <strain evidence="1">R07B-5</strain>
    </source>
</reference>
<sequence>MNKQRTPYLLGHPIPGCGNNTIFLPLMYALTTWQIVYAILQINPLKQPTANAELQKKLHSDYGNKIKKRQRNSLFQKLHSDYGNKIKKRQRNSLFQKLHSDYGNKIKKRQRNSLFQKPHSDYGNKIKKRQLNCLLQKLHSAYGSKIKENNKAVQAMARQIADIPYPPDLQMKHQ</sequence>
<dbReference type="EMBL" id="JAODUO010000917">
    <property type="protein sequence ID" value="KAK2172937.1"/>
    <property type="molecule type" value="Genomic_DNA"/>
</dbReference>
<keyword evidence="2" id="KW-1185">Reference proteome</keyword>
<evidence type="ECO:0000313" key="2">
    <source>
        <dbReference type="Proteomes" id="UP001209878"/>
    </source>
</evidence>
<organism evidence="1 2">
    <name type="scientific">Ridgeia piscesae</name>
    <name type="common">Tubeworm</name>
    <dbReference type="NCBI Taxonomy" id="27915"/>
    <lineage>
        <taxon>Eukaryota</taxon>
        <taxon>Metazoa</taxon>
        <taxon>Spiralia</taxon>
        <taxon>Lophotrochozoa</taxon>
        <taxon>Annelida</taxon>
        <taxon>Polychaeta</taxon>
        <taxon>Sedentaria</taxon>
        <taxon>Canalipalpata</taxon>
        <taxon>Sabellida</taxon>
        <taxon>Siboglinidae</taxon>
        <taxon>Ridgeia</taxon>
    </lineage>
</organism>
<evidence type="ECO:0000313" key="1">
    <source>
        <dbReference type="EMBL" id="KAK2172937.1"/>
    </source>
</evidence>